<dbReference type="RefSeq" id="WP_190479343.1">
    <property type="nucleotide sequence ID" value="NZ_JACOFT010000003.1"/>
</dbReference>
<sequence>MSPPLPSSFGVVLPFVSAMLLAGCTSFEPEQSVDQINQQFSAFTQSSLKPAFNSEQKSRLQATADRLLQEPISQNEAVQIALTNSPAFQAMLAQYWASGANAAQQGRIANPLFSIERSRFVDELEIVRMISFGLLDVLTLPRRNAIAQSKIEAAQWQFSSEVIDRITQVRAAWVKAVAAQQILSYAMQVSDAAEAGAELAQRMRSAGNFNQLQAARQRAFYADAVAQLAAARHNNTAAREGLVRLLGLTSDQLARLRLPERLPDLPAAVYPAEKIAAVATENRLDVRMAQALLDTVAKQQGLTLATSLTDIELTVKRNTIFDNASKTSDVKRGVEIGVRLPVFDSGQLQRDAMNAATLAASYRLENIVRNAASELRESYSAYRTSYDIAHHYQHEILPLRKRISQENQLRYNGMFISVFDLLADSREQISSVMAAINAEQQFWLADAALQASLIGRPERISVSGTNNVNESAAAH</sequence>
<dbReference type="SUPFAM" id="SSF56954">
    <property type="entry name" value="Outer membrane efflux proteins (OEP)"/>
    <property type="match status" value="1"/>
</dbReference>
<dbReference type="Proteomes" id="UP000637632">
    <property type="component" value="Unassembled WGS sequence"/>
</dbReference>
<accession>A0ABR6XGJ5</accession>
<comment type="caution">
    <text evidence="2">The sequence shown here is derived from an EMBL/GenBank/DDBJ whole genome shotgun (WGS) entry which is preliminary data.</text>
</comment>
<dbReference type="PANTHER" id="PTHR30203:SF24">
    <property type="entry name" value="BLR4935 PROTEIN"/>
    <property type="match status" value="1"/>
</dbReference>
<keyword evidence="1" id="KW-0732">Signal</keyword>
<proteinExistence type="predicted"/>
<gene>
    <name evidence="2" type="ORF">H8K26_10480</name>
</gene>
<organism evidence="2 3">
    <name type="scientific">Undibacterium aquatile</name>
    <dbReference type="NCBI Taxonomy" id="1537398"/>
    <lineage>
        <taxon>Bacteria</taxon>
        <taxon>Pseudomonadati</taxon>
        <taxon>Pseudomonadota</taxon>
        <taxon>Betaproteobacteria</taxon>
        <taxon>Burkholderiales</taxon>
        <taxon>Oxalobacteraceae</taxon>
        <taxon>Undibacterium</taxon>
    </lineage>
</organism>
<name>A0ABR6XGJ5_9BURK</name>
<feature type="signal peptide" evidence="1">
    <location>
        <begin position="1"/>
        <end position="22"/>
    </location>
</feature>
<evidence type="ECO:0000313" key="3">
    <source>
        <dbReference type="Proteomes" id="UP000637632"/>
    </source>
</evidence>
<protein>
    <submittedName>
        <fullName evidence="2">TolC family protein</fullName>
    </submittedName>
</protein>
<reference evidence="2 3" key="1">
    <citation type="submission" date="2020-08" db="EMBL/GenBank/DDBJ databases">
        <title>Novel species isolated from subtropical streams in China.</title>
        <authorList>
            <person name="Lu H."/>
        </authorList>
    </citation>
    <scope>NUCLEOTIDE SEQUENCE [LARGE SCALE GENOMIC DNA]</scope>
    <source>
        <strain evidence="2 3">CCTCC AB 2015119</strain>
    </source>
</reference>
<dbReference type="PANTHER" id="PTHR30203">
    <property type="entry name" value="OUTER MEMBRANE CATION EFFLUX PROTEIN"/>
    <property type="match status" value="1"/>
</dbReference>
<feature type="chain" id="PRO_5046304067" evidence="1">
    <location>
        <begin position="23"/>
        <end position="475"/>
    </location>
</feature>
<evidence type="ECO:0000313" key="2">
    <source>
        <dbReference type="EMBL" id="MBC3811868.1"/>
    </source>
</evidence>
<dbReference type="EMBL" id="JACOFT010000003">
    <property type="protein sequence ID" value="MBC3811868.1"/>
    <property type="molecule type" value="Genomic_DNA"/>
</dbReference>
<keyword evidence="3" id="KW-1185">Reference proteome</keyword>
<evidence type="ECO:0000256" key="1">
    <source>
        <dbReference type="SAM" id="SignalP"/>
    </source>
</evidence>
<dbReference type="Gene3D" id="1.20.1600.10">
    <property type="entry name" value="Outer membrane efflux proteins (OEP)"/>
    <property type="match status" value="1"/>
</dbReference>
<dbReference type="InterPro" id="IPR010131">
    <property type="entry name" value="MdtP/NodT-like"/>
</dbReference>